<feature type="transmembrane region" description="Helical" evidence="2">
    <location>
        <begin position="516"/>
        <end position="542"/>
    </location>
</feature>
<dbReference type="RefSeq" id="XP_042997738.1">
    <property type="nucleotide sequence ID" value="XM_043141804.1"/>
</dbReference>
<evidence type="ECO:0000313" key="6">
    <source>
        <dbReference type="Proteomes" id="UP000027002"/>
    </source>
</evidence>
<feature type="compositionally biased region" description="Pro residues" evidence="1">
    <location>
        <begin position="53"/>
        <end position="63"/>
    </location>
</feature>
<dbReference type="InterPro" id="IPR000742">
    <property type="entry name" value="EGF"/>
</dbReference>
<reference evidence="5" key="1">
    <citation type="submission" date="2020-03" db="EMBL/GenBank/DDBJ databases">
        <title>A mixture of massive structural variations and highly conserved coding sequences in Ustilaginoidea virens genome.</title>
        <authorList>
            <person name="Zhang K."/>
            <person name="Zhao Z."/>
            <person name="Zhang Z."/>
            <person name="Li Y."/>
            <person name="Hsiang T."/>
            <person name="Sun W."/>
        </authorList>
    </citation>
    <scope>NUCLEOTIDE SEQUENCE</scope>
    <source>
        <strain evidence="5">UV-8b</strain>
    </source>
</reference>
<name>A0A8E5HR07_USTVR</name>
<dbReference type="PANTHER" id="PTHR17178">
    <property type="entry name" value="SECRETORY GRANULE PROTEOGLYCAN CORE PROTEIN"/>
    <property type="match status" value="1"/>
</dbReference>
<proteinExistence type="predicted"/>
<evidence type="ECO:0000259" key="3">
    <source>
        <dbReference type="PROSITE" id="PS00022"/>
    </source>
</evidence>
<keyword evidence="6" id="KW-1185">Reference proteome</keyword>
<accession>A0A8E5HR07</accession>
<feature type="region of interest" description="Disordered" evidence="1">
    <location>
        <begin position="851"/>
        <end position="872"/>
    </location>
</feature>
<keyword evidence="2" id="KW-0812">Transmembrane</keyword>
<feature type="compositionally biased region" description="Basic and acidic residues" evidence="1">
    <location>
        <begin position="347"/>
        <end position="361"/>
    </location>
</feature>
<gene>
    <name evidence="5" type="ORF">UV8b_04306</name>
</gene>
<organism evidence="5 6">
    <name type="scientific">Ustilaginoidea virens</name>
    <name type="common">Rice false smut fungus</name>
    <name type="synonym">Villosiclava virens</name>
    <dbReference type="NCBI Taxonomy" id="1159556"/>
    <lineage>
        <taxon>Eukaryota</taxon>
        <taxon>Fungi</taxon>
        <taxon>Dikarya</taxon>
        <taxon>Ascomycota</taxon>
        <taxon>Pezizomycotina</taxon>
        <taxon>Sordariomycetes</taxon>
        <taxon>Hypocreomycetidae</taxon>
        <taxon>Hypocreales</taxon>
        <taxon>Clavicipitaceae</taxon>
        <taxon>Ustilaginoidea</taxon>
    </lineage>
</organism>
<evidence type="ECO:0000256" key="1">
    <source>
        <dbReference type="SAM" id="MobiDB-lite"/>
    </source>
</evidence>
<feature type="compositionally biased region" description="Polar residues" evidence="1">
    <location>
        <begin position="140"/>
        <end position="161"/>
    </location>
</feature>
<evidence type="ECO:0000313" key="5">
    <source>
        <dbReference type="EMBL" id="QUC20065.1"/>
    </source>
</evidence>
<dbReference type="KEGG" id="uvi:66065084"/>
<dbReference type="GeneID" id="66065084"/>
<dbReference type="EMBL" id="CP072755">
    <property type="protein sequence ID" value="QUC20065.1"/>
    <property type="molecule type" value="Genomic_DNA"/>
</dbReference>
<dbReference type="PROSITE" id="PS01186">
    <property type="entry name" value="EGF_2"/>
    <property type="match status" value="1"/>
</dbReference>
<feature type="domain" description="EGF-like" evidence="3 4">
    <location>
        <begin position="580"/>
        <end position="591"/>
    </location>
</feature>
<protein>
    <recommendedName>
        <fullName evidence="3 4">EGF-like domain-containing protein</fullName>
    </recommendedName>
</protein>
<keyword evidence="2" id="KW-0472">Membrane</keyword>
<dbReference type="OrthoDB" id="283575at2759"/>
<dbReference type="AlphaFoldDB" id="A0A8E5HR07"/>
<feature type="region of interest" description="Disordered" evidence="1">
    <location>
        <begin position="244"/>
        <end position="400"/>
    </location>
</feature>
<feature type="compositionally biased region" description="Polar residues" evidence="1">
    <location>
        <begin position="304"/>
        <end position="321"/>
    </location>
</feature>
<feature type="compositionally biased region" description="Pro residues" evidence="1">
    <location>
        <begin position="182"/>
        <end position="192"/>
    </location>
</feature>
<evidence type="ECO:0000256" key="2">
    <source>
        <dbReference type="SAM" id="Phobius"/>
    </source>
</evidence>
<dbReference type="PROSITE" id="PS00022">
    <property type="entry name" value="EGF_1"/>
    <property type="match status" value="1"/>
</dbReference>
<feature type="region of interest" description="Disordered" evidence="1">
    <location>
        <begin position="473"/>
        <end position="506"/>
    </location>
</feature>
<feature type="compositionally biased region" description="Basic and acidic residues" evidence="1">
    <location>
        <begin position="22"/>
        <end position="37"/>
    </location>
</feature>
<dbReference type="Proteomes" id="UP000027002">
    <property type="component" value="Chromosome 3"/>
</dbReference>
<dbReference type="PANTHER" id="PTHR17178:SF0">
    <property type="entry name" value="SERGLYCIN"/>
    <property type="match status" value="1"/>
</dbReference>
<sequence length="872" mass="92820">MSRAYNGRDMDRPYNTPGSMNRAREQLREARAREGRAIHSPQTPSTSLDAVPTPMPRHLPNPLPLRVVDSQIPPGYDQRFGQKISRPAQVPQWPLSSGSSMIAAPNSSPSPATWSQQQRPQRPPRPSQSRIPSIVDRTKPQQPTPVFTSRANTPMSHQESNGGYKPSGPSDGSARHAASPMGAPPDYPPPIPATDSGTIRKTTVLCPPPSGRRGAPSFYSNASLVSPILEEDPRAKCHLSYASSTAMPSTWGGDSPHLSSPGYNDAFYEESLTEKSRESMSEEYGDESQLVRSASMGKTGKPSLITTKSTAQANQSRNDPSSFPALPDNAGYLSAATSSSETIPAIKEPETSHGKPTDKDSYSSTAVRKAPAAAYSPDPRESIALADPRPQTGFSAMGRPPRLDIDAIHAAEARGSLTSLPDLIRRATRLAAMIDKGKRPASRLDVLEGFQNEKGDRHRTSLTDMLAAFPPPVHTPCNNNASRNNSWLGQGRHHRSKSAGDGKGVRPRRRVCGLPLWVFVLLVFLLVCLIVAAILVPLEFFVFKNLGQQDKEGLNLGQCQKTLTCLNGGTNVMAQEACACICTNGFTGPTCGDGAATGCTLTNLVSADGRSSISNVTVGRAIPRLLADGYRNFSVPLSGTTILARFNTAGLSCMAQNALVTFDGLATGSSQDADKVKVRDIPDKRNSLVSDAEQFSPSSTPALKPSTTVTIGGLDGQNSQVAGVTTTMTISDFGKPATFNSAPTSTSVPPTLPSTLVVDTRSPSPTNVPSAGSFIVTQEKLDFARVAMLYILQEETAAKAISAQAELQQLFRKAAQGDKQRGSKVSQQEASRVDLGNSTTVNLVDLSINVGNGPIGWQTPEPRSTSLSSTSS</sequence>
<feature type="compositionally biased region" description="Basic and acidic residues" evidence="1">
    <location>
        <begin position="1"/>
        <end position="12"/>
    </location>
</feature>
<evidence type="ECO:0000259" key="4">
    <source>
        <dbReference type="PROSITE" id="PS01186"/>
    </source>
</evidence>
<feature type="compositionally biased region" description="Polar residues" evidence="1">
    <location>
        <begin position="94"/>
        <end position="114"/>
    </location>
</feature>
<feature type="region of interest" description="Disordered" evidence="1">
    <location>
        <begin position="1"/>
        <end position="219"/>
    </location>
</feature>
<keyword evidence="2" id="KW-1133">Transmembrane helix</keyword>
<feature type="compositionally biased region" description="Polar residues" evidence="1">
    <location>
        <begin position="476"/>
        <end position="488"/>
    </location>
</feature>